<dbReference type="EMBL" id="MT144589">
    <property type="protein sequence ID" value="QJH93579.1"/>
    <property type="molecule type" value="Genomic_DNA"/>
</dbReference>
<protein>
    <submittedName>
        <fullName evidence="1">Uncharacterized protein</fullName>
    </submittedName>
</protein>
<dbReference type="EMBL" id="MT143973">
    <property type="protein sequence ID" value="QJA44139.1"/>
    <property type="molecule type" value="Genomic_DNA"/>
</dbReference>
<sequence>MGRCGSPDEKDREDRWLDARDEWIKDQIEDLIRAVVGHLNDMQHCTRYYSYQEVREMVKRLI</sequence>
<proteinExistence type="predicted"/>
<name>A0A6H1Z9K3_9ZZZZ</name>
<evidence type="ECO:0000313" key="2">
    <source>
        <dbReference type="EMBL" id="QJA67889.1"/>
    </source>
</evidence>
<evidence type="ECO:0000313" key="3">
    <source>
        <dbReference type="EMBL" id="QJH93579.1"/>
    </source>
</evidence>
<evidence type="ECO:0000313" key="4">
    <source>
        <dbReference type="EMBL" id="QJI04539.1"/>
    </source>
</evidence>
<reference evidence="1" key="1">
    <citation type="submission" date="2020-03" db="EMBL/GenBank/DDBJ databases">
        <title>The deep terrestrial virosphere.</title>
        <authorList>
            <person name="Holmfeldt K."/>
            <person name="Nilsson E."/>
            <person name="Simone D."/>
            <person name="Lopez-Fernandez M."/>
            <person name="Wu X."/>
            <person name="de Brujin I."/>
            <person name="Lundin D."/>
            <person name="Andersson A."/>
            <person name="Bertilsson S."/>
            <person name="Dopson M."/>
        </authorList>
    </citation>
    <scope>NUCLEOTIDE SEQUENCE</scope>
    <source>
        <strain evidence="4">MM415A00093</strain>
        <strain evidence="2">MM415B00143</strain>
        <strain evidence="1">TM448A00087</strain>
        <strain evidence="3">TM448B00099</strain>
    </source>
</reference>
<organism evidence="1">
    <name type="scientific">viral metagenome</name>
    <dbReference type="NCBI Taxonomy" id="1070528"/>
    <lineage>
        <taxon>unclassified sequences</taxon>
        <taxon>metagenomes</taxon>
        <taxon>organismal metagenomes</taxon>
    </lineage>
</organism>
<accession>A0A6H1Z9K3</accession>
<evidence type="ECO:0000313" key="1">
    <source>
        <dbReference type="EMBL" id="QJA44139.1"/>
    </source>
</evidence>
<dbReference type="EMBL" id="MT141577">
    <property type="protein sequence ID" value="QJA67889.1"/>
    <property type="molecule type" value="Genomic_DNA"/>
</dbReference>
<dbReference type="AlphaFoldDB" id="A0A6H1Z9K3"/>
<gene>
    <name evidence="4" type="ORF">MM415A00093_0032</name>
    <name evidence="2" type="ORF">MM415B00143_0040</name>
    <name evidence="1" type="ORF">TM448A00087_0072</name>
    <name evidence="3" type="ORF">TM448B00099_0055</name>
</gene>
<dbReference type="EMBL" id="MT145187">
    <property type="protein sequence ID" value="QJI04539.1"/>
    <property type="molecule type" value="Genomic_DNA"/>
</dbReference>